<protein>
    <submittedName>
        <fullName evidence="1">Uncharacterized protein</fullName>
    </submittedName>
</protein>
<organism evidence="1">
    <name type="scientific">uncultured Caudovirales phage</name>
    <dbReference type="NCBI Taxonomy" id="2100421"/>
    <lineage>
        <taxon>Viruses</taxon>
        <taxon>Duplodnaviria</taxon>
        <taxon>Heunggongvirae</taxon>
        <taxon>Uroviricota</taxon>
        <taxon>Caudoviricetes</taxon>
        <taxon>Peduoviridae</taxon>
        <taxon>Maltschvirus</taxon>
        <taxon>Maltschvirus maltsch</taxon>
    </lineage>
</organism>
<accession>A0A6J5L0S0</accession>
<evidence type="ECO:0000313" key="1">
    <source>
        <dbReference type="EMBL" id="CAB4126000.1"/>
    </source>
</evidence>
<gene>
    <name evidence="2" type="ORF">UFOVP181_238</name>
    <name evidence="1" type="ORF">UFOVP57_401</name>
</gene>
<evidence type="ECO:0000313" key="2">
    <source>
        <dbReference type="EMBL" id="CAB5208900.1"/>
    </source>
</evidence>
<dbReference type="EMBL" id="LR798231">
    <property type="protein sequence ID" value="CAB5208900.1"/>
    <property type="molecule type" value="Genomic_DNA"/>
</dbReference>
<dbReference type="EMBL" id="LR796187">
    <property type="protein sequence ID" value="CAB4126000.1"/>
    <property type="molecule type" value="Genomic_DNA"/>
</dbReference>
<name>A0A6J5L0S0_9CAUD</name>
<sequence>MYLGQEFNQTSHYRTSKYGNTHAYLRKKTVLIFRCDCCQGIFKRDKGSMDPKRLTNNVYHVCGDCDAKKFAQSKGVEARKVWDMPVSSLKTIDQL</sequence>
<proteinExistence type="predicted"/>
<reference evidence="1" key="1">
    <citation type="submission" date="2020-04" db="EMBL/GenBank/DDBJ databases">
        <authorList>
            <person name="Chiriac C."/>
            <person name="Salcher M."/>
            <person name="Ghai R."/>
            <person name="Kavagutti S V."/>
        </authorList>
    </citation>
    <scope>NUCLEOTIDE SEQUENCE</scope>
</reference>